<dbReference type="Proteomes" id="UP000032545">
    <property type="component" value="Unassembled WGS sequence"/>
</dbReference>
<keyword evidence="3" id="KW-1185">Reference proteome</keyword>
<evidence type="ECO:0000256" key="1">
    <source>
        <dbReference type="ARBA" id="ARBA00023002"/>
    </source>
</evidence>
<dbReference type="Pfam" id="PF00106">
    <property type="entry name" value="adh_short"/>
    <property type="match status" value="1"/>
</dbReference>
<dbReference type="PANTHER" id="PTHR43157">
    <property type="entry name" value="PHOSPHATIDYLINOSITOL-GLYCAN BIOSYNTHESIS CLASS F PROTEIN-RELATED"/>
    <property type="match status" value="1"/>
</dbReference>
<name>A0A0D8B644_9ACTN</name>
<reference evidence="3" key="1">
    <citation type="submission" date="2015-02" db="EMBL/GenBank/DDBJ databases">
        <title>Draft Genome of Frankia sp. CpI1-S.</title>
        <authorList>
            <person name="Oshone R.T."/>
            <person name="Ngom M."/>
            <person name="Ghodhbane-Gtari F."/>
            <person name="Gtari M."/>
            <person name="Morris K."/>
            <person name="Thomas K."/>
            <person name="Sen A."/>
            <person name="Tisa L.S."/>
        </authorList>
    </citation>
    <scope>NUCLEOTIDE SEQUENCE [LARGE SCALE GENOMIC DNA]</scope>
    <source>
        <strain evidence="3">CpI1-S</strain>
    </source>
</reference>
<evidence type="ECO:0008006" key="4">
    <source>
        <dbReference type="Google" id="ProtNLM"/>
    </source>
</evidence>
<reference evidence="2 3" key="2">
    <citation type="journal article" date="2016" name="Genome Announc.">
        <title>Permanent Draft Genome Sequences for Two Variants of Frankia sp. Strain CpI1, the First Frankia Strain Isolated from Root Nodules of Comptonia peregrina.</title>
        <authorList>
            <person name="Oshone R."/>
            <person name="Hurst S.G.IV."/>
            <person name="Abebe-Akele F."/>
            <person name="Simpson S."/>
            <person name="Morris K."/>
            <person name="Thomas W.K."/>
            <person name="Tisa L.S."/>
        </authorList>
    </citation>
    <scope>NUCLEOTIDE SEQUENCE [LARGE SCALE GENOMIC DNA]</scope>
    <source>
        <strain evidence="3">CpI1-S</strain>
    </source>
</reference>
<dbReference type="PATRIC" id="fig|1502723.3.peg.7083"/>
<protein>
    <recommendedName>
        <fullName evidence="4">Short-chain alcohol dehydrogenase</fullName>
    </recommendedName>
</protein>
<dbReference type="PANTHER" id="PTHR43157:SF31">
    <property type="entry name" value="PHOSPHATIDYLINOSITOL-GLYCAN BIOSYNTHESIS CLASS F PROTEIN"/>
    <property type="match status" value="1"/>
</dbReference>
<dbReference type="EMBL" id="JYFN01000095">
    <property type="protein sequence ID" value="KJE19585.1"/>
    <property type="molecule type" value="Genomic_DNA"/>
</dbReference>
<dbReference type="SUPFAM" id="SSF51735">
    <property type="entry name" value="NAD(P)-binding Rossmann-fold domains"/>
    <property type="match status" value="1"/>
</dbReference>
<evidence type="ECO:0000313" key="3">
    <source>
        <dbReference type="Proteomes" id="UP000032545"/>
    </source>
</evidence>
<dbReference type="AlphaFoldDB" id="A0A0D8B644"/>
<proteinExistence type="predicted"/>
<comment type="caution">
    <text evidence="2">The sequence shown here is derived from an EMBL/GenBank/DDBJ whole genome shotgun (WGS) entry which is preliminary data.</text>
</comment>
<organism evidence="2 3">
    <name type="scientific">Frankia torreyi</name>
    <dbReference type="NCBI Taxonomy" id="1856"/>
    <lineage>
        <taxon>Bacteria</taxon>
        <taxon>Bacillati</taxon>
        <taxon>Actinomycetota</taxon>
        <taxon>Actinomycetes</taxon>
        <taxon>Frankiales</taxon>
        <taxon>Frankiaceae</taxon>
        <taxon>Frankia</taxon>
    </lineage>
</organism>
<dbReference type="InterPro" id="IPR036291">
    <property type="entry name" value="NAD(P)-bd_dom_sf"/>
</dbReference>
<keyword evidence="1" id="KW-0560">Oxidoreductase</keyword>
<dbReference type="InterPro" id="IPR002347">
    <property type="entry name" value="SDR_fam"/>
</dbReference>
<gene>
    <name evidence="2" type="ORF">FF36_06128</name>
</gene>
<dbReference type="Gene3D" id="3.40.50.720">
    <property type="entry name" value="NAD(P)-binding Rossmann-like Domain"/>
    <property type="match status" value="1"/>
</dbReference>
<dbReference type="PRINTS" id="PR00081">
    <property type="entry name" value="GDHRDH"/>
</dbReference>
<accession>A0A0D8B644</accession>
<dbReference type="RefSeq" id="WP_044888536.1">
    <property type="nucleotide sequence ID" value="NZ_JYFN01000095.1"/>
</dbReference>
<evidence type="ECO:0000313" key="2">
    <source>
        <dbReference type="EMBL" id="KJE19585.1"/>
    </source>
</evidence>
<dbReference type="GO" id="GO:0016491">
    <property type="term" value="F:oxidoreductase activity"/>
    <property type="evidence" value="ECO:0007669"/>
    <property type="project" value="UniProtKB-KW"/>
</dbReference>
<dbReference type="OrthoDB" id="3237043at2"/>
<sequence length="278" mass="29936">MTGRTIVITGASDGIGAAAARRLSRAGESVVVVGRSPQKTAAVAAELGADHFVADFADLAQVRALAAELLARYPTIDVLANNAGGIMARERQLTVDGHELTFQVNHLAPFLLTTLLLDRLVESQARVLNTSSIGNKLLGKVDIDDLDAERTFRASKAYGDAKLENILFTRELHRRYHERGISTAAFHPGAVASSFSSGSGSPVMRVFYGSALKHVFLISPDKGADQLVWLATSKPGSDWQSGQYYVKRKIGSANKQADDADLARQLWERSEAMITEAA</sequence>